<keyword evidence="11" id="KW-1185">Reference proteome</keyword>
<organism evidence="10 11">
    <name type="scientific">Gemmata palustris</name>
    <dbReference type="NCBI Taxonomy" id="2822762"/>
    <lineage>
        <taxon>Bacteria</taxon>
        <taxon>Pseudomonadati</taxon>
        <taxon>Planctomycetota</taxon>
        <taxon>Planctomycetia</taxon>
        <taxon>Gemmatales</taxon>
        <taxon>Gemmataceae</taxon>
        <taxon>Gemmata</taxon>
    </lineage>
</organism>
<feature type="region of interest" description="Disordered" evidence="8">
    <location>
        <begin position="23"/>
        <end position="55"/>
    </location>
</feature>
<evidence type="ECO:0000256" key="6">
    <source>
        <dbReference type="ARBA" id="ARBA00023136"/>
    </source>
</evidence>
<comment type="similarity">
    <text evidence="2">Belongs to the outer membrane factor (OMF) (TC 1.B.17) family.</text>
</comment>
<reference evidence="10 11" key="1">
    <citation type="submission" date="2021-04" db="EMBL/GenBank/DDBJ databases">
        <authorList>
            <person name="Ivanova A."/>
        </authorList>
    </citation>
    <scope>NUCLEOTIDE SEQUENCE [LARGE SCALE GENOMIC DNA]</scope>
    <source>
        <strain evidence="10 11">G18</strain>
    </source>
</reference>
<sequence>MRTTRRVWGRLASGVLGTALATTVAAQPPKTGLPPTKDGPTDKAPSPKPAIDPPPGTILAPGEVPIDLASALRLAGAENPELLLARQRIAETTAQRQLAAAQILPNLNVGTNYDAHRGTLQQSTGSLLRVDRDSLYVGLGANAIGSGTVNIPGLNYNLNIGTGWYGFLTSRQRVTTAHAVADAVRNDVLLRVYSAYLDLLRAEGRRAIAVKNRTEGAELARVTDAYAKAGQGRKADADRAAVELRRRDADLTQSEADILTASARLCQLLNLNPSTRLKPVDGWVVPAPLVPDPTPLADLLAVALMQRPELAARRSEVREMLYELSLAKVLPFSPNVILGFSAGGFGGGSDLVSTPPGVVGSNGQPTLAPRFSNLDGRADFDVVVFWTFRNLGVGNIALVRAADSRVKQMRLRELETVNLVRAQVAESHARVAARFLQIDATEKAVRASTEAYSEDFTRIKAGAGLPLEVIDSLRLLGRSRYEYLDTIVDYNRAQIQLWVSLGQPPANALARPVPAELVPPPVIEVPPGPRPFPVPPALPKLLSVRP</sequence>
<evidence type="ECO:0000256" key="9">
    <source>
        <dbReference type="SAM" id="SignalP"/>
    </source>
</evidence>
<feature type="chain" id="PRO_5047448030" evidence="9">
    <location>
        <begin position="27"/>
        <end position="546"/>
    </location>
</feature>
<evidence type="ECO:0000313" key="10">
    <source>
        <dbReference type="EMBL" id="MBP3953931.1"/>
    </source>
</evidence>
<dbReference type="Gene3D" id="1.20.1600.10">
    <property type="entry name" value="Outer membrane efflux proteins (OEP)"/>
    <property type="match status" value="1"/>
</dbReference>
<evidence type="ECO:0000256" key="4">
    <source>
        <dbReference type="ARBA" id="ARBA00022452"/>
    </source>
</evidence>
<evidence type="ECO:0000256" key="1">
    <source>
        <dbReference type="ARBA" id="ARBA00004442"/>
    </source>
</evidence>
<gene>
    <name evidence="10" type="ORF">J8F10_01265</name>
</gene>
<dbReference type="Proteomes" id="UP000676565">
    <property type="component" value="Unassembled WGS sequence"/>
</dbReference>
<keyword evidence="9" id="KW-0732">Signal</keyword>
<comment type="caution">
    <text evidence="10">The sequence shown here is derived from an EMBL/GenBank/DDBJ whole genome shotgun (WGS) entry which is preliminary data.</text>
</comment>
<keyword evidence="5" id="KW-0812">Transmembrane</keyword>
<keyword evidence="3" id="KW-0813">Transport</keyword>
<keyword evidence="6" id="KW-0472">Membrane</keyword>
<dbReference type="InterPro" id="IPR051906">
    <property type="entry name" value="TolC-like"/>
</dbReference>
<dbReference type="PANTHER" id="PTHR30026:SF20">
    <property type="entry name" value="OUTER MEMBRANE PROTEIN TOLC"/>
    <property type="match status" value="1"/>
</dbReference>
<dbReference type="InterPro" id="IPR003423">
    <property type="entry name" value="OMP_efflux"/>
</dbReference>
<evidence type="ECO:0000256" key="5">
    <source>
        <dbReference type="ARBA" id="ARBA00022692"/>
    </source>
</evidence>
<keyword evidence="7" id="KW-0998">Cell outer membrane</keyword>
<dbReference type="EMBL" id="JAGKQQ010000001">
    <property type="protein sequence ID" value="MBP3953931.1"/>
    <property type="molecule type" value="Genomic_DNA"/>
</dbReference>
<feature type="signal peptide" evidence="9">
    <location>
        <begin position="1"/>
        <end position="26"/>
    </location>
</feature>
<name>A0ABS5BJQ2_9BACT</name>
<evidence type="ECO:0000313" key="11">
    <source>
        <dbReference type="Proteomes" id="UP000676565"/>
    </source>
</evidence>
<evidence type="ECO:0000256" key="7">
    <source>
        <dbReference type="ARBA" id="ARBA00023237"/>
    </source>
</evidence>
<proteinExistence type="inferred from homology"/>
<evidence type="ECO:0000256" key="3">
    <source>
        <dbReference type="ARBA" id="ARBA00022448"/>
    </source>
</evidence>
<dbReference type="Pfam" id="PF02321">
    <property type="entry name" value="OEP"/>
    <property type="match status" value="1"/>
</dbReference>
<dbReference type="SUPFAM" id="SSF56954">
    <property type="entry name" value="Outer membrane efflux proteins (OEP)"/>
    <property type="match status" value="1"/>
</dbReference>
<feature type="compositionally biased region" description="Pro residues" evidence="8">
    <location>
        <begin position="46"/>
        <end position="55"/>
    </location>
</feature>
<dbReference type="PANTHER" id="PTHR30026">
    <property type="entry name" value="OUTER MEMBRANE PROTEIN TOLC"/>
    <property type="match status" value="1"/>
</dbReference>
<evidence type="ECO:0000256" key="8">
    <source>
        <dbReference type="SAM" id="MobiDB-lite"/>
    </source>
</evidence>
<protein>
    <submittedName>
        <fullName evidence="10">TolC family protein</fullName>
    </submittedName>
</protein>
<evidence type="ECO:0000256" key="2">
    <source>
        <dbReference type="ARBA" id="ARBA00007613"/>
    </source>
</evidence>
<keyword evidence="4" id="KW-1134">Transmembrane beta strand</keyword>
<comment type="subcellular location">
    <subcellularLocation>
        <location evidence="1">Cell outer membrane</location>
    </subcellularLocation>
</comment>
<accession>A0ABS5BJQ2</accession>
<dbReference type="RefSeq" id="WP_210651921.1">
    <property type="nucleotide sequence ID" value="NZ_JAGKQQ010000001.1"/>
</dbReference>